<dbReference type="SUPFAM" id="SSF52540">
    <property type="entry name" value="P-loop containing nucleoside triphosphate hydrolases"/>
    <property type="match status" value="1"/>
</dbReference>
<keyword evidence="2" id="KW-1185">Reference proteome</keyword>
<comment type="caution">
    <text evidence="1">The sequence shown here is derived from an EMBL/GenBank/DDBJ whole genome shotgun (WGS) entry which is preliminary data.</text>
</comment>
<proteinExistence type="predicted"/>
<dbReference type="InterPro" id="IPR027417">
    <property type="entry name" value="P-loop_NTPase"/>
</dbReference>
<dbReference type="AlphaFoldDB" id="A0A506UDS7"/>
<dbReference type="OrthoDB" id="8428902at2"/>
<dbReference type="RefSeq" id="WP_141148091.1">
    <property type="nucleotide sequence ID" value="NZ_VHLG01000002.1"/>
</dbReference>
<name>A0A506UDS7_9HYPH</name>
<organism evidence="1 2">
    <name type="scientific">Martelella alba</name>
    <dbReference type="NCBI Taxonomy" id="2590451"/>
    <lineage>
        <taxon>Bacteria</taxon>
        <taxon>Pseudomonadati</taxon>
        <taxon>Pseudomonadota</taxon>
        <taxon>Alphaproteobacteria</taxon>
        <taxon>Hyphomicrobiales</taxon>
        <taxon>Aurantimonadaceae</taxon>
        <taxon>Martelella</taxon>
    </lineage>
</organism>
<evidence type="ECO:0000313" key="1">
    <source>
        <dbReference type="EMBL" id="TPW32583.1"/>
    </source>
</evidence>
<sequence length="1192" mass="133641">MAGRIKDSERFYNRMSLDDAIFELEALWPGLSRSRIDVRKTADRRPNPLWVGDGENGHAGVRVMILATHLIYRFLSDRIIRIADLAKAAELGFFPDETLRAAGIADSESRRRLRYAIAELASENNRNTPYYNPAWDRLLFCHFACAARKAILRNQNRSAGTAAILEEASALYDRIIAAHCKTAGEIFQVIRVAWIENLPYRPPRLPSGTPGAPAAARSGPARHYIPEKLADYLGPAGRLARVRIPEKLSELVERVLDQFSHARERIALISGKKNAGKSGCVIALLRRLQYPDNTTIGFHLKPDDIAATRVLPVFTVSVQDHSGSDLMLLVLAFLSSLDEGKRRHSGLDHLARFKSLRQEFGLDSDGSGMKDLRERIAKLHARNPALFILTNWDDLSWSTPRAQLRDLSKTSLIRLLHDSNGESRILLTTTETPTLRASRLLPRFRTYRLDDPRLRDVRRYLPALAYPAVYGEALFEAGERFGNNAVPGDQLILLAAMLEVCRGDSAWEKRAIALVAALKPRDQHPSGGIATGPLARLLLERLDHLGLVHAVALIMACDDGLRPDTLSRLLQRSNRDVVRKPEDIITALTALEGLSNSFLLRRRVITVAACGEARPEGESYLEIFEALRQLLMSVLGDPDEAEWAAPYCAILRDAMRQIALLCFDRAQEWRCRNLVNAAMPRWRDMLLDIQSYEALLASLDPQALEDQARNRADIAAMPLLHHAREVVFLRGPEHSPAVALRFAVRTILFDIIDRDDRLSLNYAQDLMRLHLYLLIFLQPGQRHLALPDDCSPKALPACLPIWIRSVFTDAEIFRLLETIALSALQVQAPEIVRWAFERAEELKSATGGRAITDAFVLHRITRIFCATIDMAIALGHPLAAAGPDTHGRKGHERTLRALEHFMNEHFRDVIPLTGRPPANVEAETAAAGRISALQRLRLRVAHLTYLTGDLDRAMAELDLIHDWEMAMARASGSGRASVLEGRPARIALDIMMSRGFLPSLQSGHDNRSDHMITRRIGGMIEANMARLSRFGGAEQSALLIDRARFALMQGQSEEAWQYASIARALYLDSRICHCSHVQTVLNLLILLSRWLESWNARHTSGVQITPPICEDEVVREIDTLYETARALDLKPAAGKARFLKIRFGWLCRKREGGLSPEWRDIARADLKEAIALMKSCADRSLEHDMQALLNQL</sequence>
<evidence type="ECO:0000313" key="2">
    <source>
        <dbReference type="Proteomes" id="UP000318801"/>
    </source>
</evidence>
<protein>
    <submittedName>
        <fullName evidence="1">Uncharacterized protein</fullName>
    </submittedName>
</protein>
<accession>A0A506UDS7</accession>
<dbReference type="EMBL" id="VHLG01000002">
    <property type="protein sequence ID" value="TPW32583.1"/>
    <property type="molecule type" value="Genomic_DNA"/>
</dbReference>
<dbReference type="Proteomes" id="UP000318801">
    <property type="component" value="Unassembled WGS sequence"/>
</dbReference>
<gene>
    <name evidence="1" type="ORF">FJU08_06225</name>
</gene>
<reference evidence="1 2" key="1">
    <citation type="submission" date="2019-06" db="EMBL/GenBank/DDBJ databases">
        <authorList>
            <person name="Li M."/>
        </authorList>
    </citation>
    <scope>NUCLEOTIDE SEQUENCE [LARGE SCALE GENOMIC DNA]</scope>
    <source>
        <strain evidence="1 2">BGMRC2036</strain>
    </source>
</reference>